<dbReference type="AlphaFoldDB" id="A0A9W4WXL4"/>
<dbReference type="Proteomes" id="UP001153678">
    <property type="component" value="Unassembled WGS sequence"/>
</dbReference>
<feature type="compositionally biased region" description="Polar residues" evidence="1">
    <location>
        <begin position="76"/>
        <end position="100"/>
    </location>
</feature>
<proteinExistence type="predicted"/>
<feature type="non-terminal residue" evidence="2">
    <location>
        <position position="1"/>
    </location>
</feature>
<reference evidence="2" key="1">
    <citation type="submission" date="2022-08" db="EMBL/GenBank/DDBJ databases">
        <authorList>
            <person name="Kallberg Y."/>
            <person name="Tangrot J."/>
            <person name="Rosling A."/>
        </authorList>
    </citation>
    <scope>NUCLEOTIDE SEQUENCE</scope>
    <source>
        <strain evidence="2">Wild A</strain>
    </source>
</reference>
<accession>A0A9W4WXL4</accession>
<protein>
    <submittedName>
        <fullName evidence="2">4789_t:CDS:1</fullName>
    </submittedName>
</protein>
<dbReference type="EMBL" id="CAMKVN010004281">
    <property type="protein sequence ID" value="CAI2186705.1"/>
    <property type="molecule type" value="Genomic_DNA"/>
</dbReference>
<gene>
    <name evidence="2" type="ORF">FWILDA_LOCUS12710</name>
</gene>
<keyword evidence="3" id="KW-1185">Reference proteome</keyword>
<feature type="region of interest" description="Disordered" evidence="1">
    <location>
        <begin position="61"/>
        <end position="100"/>
    </location>
</feature>
<evidence type="ECO:0000313" key="3">
    <source>
        <dbReference type="Proteomes" id="UP001153678"/>
    </source>
</evidence>
<evidence type="ECO:0000256" key="1">
    <source>
        <dbReference type="SAM" id="MobiDB-lite"/>
    </source>
</evidence>
<comment type="caution">
    <text evidence="2">The sequence shown here is derived from an EMBL/GenBank/DDBJ whole genome shotgun (WGS) entry which is preliminary data.</text>
</comment>
<sequence>QLTEEGERIVAEVTSGSEGYITSSTAAVIGKKFEQSDSGIESKSFLKEEAGEEGMKVQKLLEDDETMKSKEGSAIIQGNTDSGSINQTQEAQIQVSPSSS</sequence>
<evidence type="ECO:0000313" key="2">
    <source>
        <dbReference type="EMBL" id="CAI2186705.1"/>
    </source>
</evidence>
<feature type="compositionally biased region" description="Basic and acidic residues" evidence="1">
    <location>
        <begin position="61"/>
        <end position="71"/>
    </location>
</feature>
<organism evidence="2 3">
    <name type="scientific">Funneliformis geosporum</name>
    <dbReference type="NCBI Taxonomy" id="1117311"/>
    <lineage>
        <taxon>Eukaryota</taxon>
        <taxon>Fungi</taxon>
        <taxon>Fungi incertae sedis</taxon>
        <taxon>Mucoromycota</taxon>
        <taxon>Glomeromycotina</taxon>
        <taxon>Glomeromycetes</taxon>
        <taxon>Glomerales</taxon>
        <taxon>Glomeraceae</taxon>
        <taxon>Funneliformis</taxon>
    </lineage>
</organism>
<name>A0A9W4WXL4_9GLOM</name>